<dbReference type="Proteomes" id="UP000020406">
    <property type="component" value="Unassembled WGS sequence"/>
</dbReference>
<protein>
    <submittedName>
        <fullName evidence="3">Membrane protein</fullName>
    </submittedName>
</protein>
<dbReference type="GO" id="GO:0005886">
    <property type="term" value="C:plasma membrane"/>
    <property type="evidence" value="ECO:0007669"/>
    <property type="project" value="TreeGrafter"/>
</dbReference>
<evidence type="ECO:0000256" key="1">
    <source>
        <dbReference type="SAM" id="Phobius"/>
    </source>
</evidence>
<proteinExistence type="predicted"/>
<dbReference type="eggNOG" id="COG4137">
    <property type="taxonomic scope" value="Bacteria"/>
</dbReference>
<evidence type="ECO:0000313" key="3">
    <source>
        <dbReference type="EMBL" id="EWS76997.1"/>
    </source>
</evidence>
<dbReference type="STRING" id="1444770.AF72_13140"/>
<comment type="caution">
    <text evidence="3">The sequence shown here is derived from an EMBL/GenBank/DDBJ whole genome shotgun (WGS) entry which is preliminary data.</text>
</comment>
<organism evidence="3 4">
    <name type="scientific">Xylella taiwanensis</name>
    <dbReference type="NCBI Taxonomy" id="1444770"/>
    <lineage>
        <taxon>Bacteria</taxon>
        <taxon>Pseudomonadati</taxon>
        <taxon>Pseudomonadota</taxon>
        <taxon>Gammaproteobacteria</taxon>
        <taxon>Lysobacterales</taxon>
        <taxon>Lysobacteraceae</taxon>
        <taxon>Xylella</taxon>
    </lineage>
</organism>
<feature type="transmembrane region" description="Helical" evidence="1">
    <location>
        <begin position="172"/>
        <end position="195"/>
    </location>
</feature>
<dbReference type="AlphaFoldDB" id="Z9JGX9"/>
<feature type="transmembrane region" description="Helical" evidence="1">
    <location>
        <begin position="128"/>
        <end position="151"/>
    </location>
</feature>
<name>Z9JGX9_9GAMM</name>
<feature type="transmembrane region" description="Helical" evidence="1">
    <location>
        <begin position="6"/>
        <end position="25"/>
    </location>
</feature>
<feature type="transmembrane region" description="Helical" evidence="1">
    <location>
        <begin position="237"/>
        <end position="260"/>
    </location>
</feature>
<evidence type="ECO:0000259" key="2">
    <source>
        <dbReference type="Pfam" id="PF01578"/>
    </source>
</evidence>
<feature type="transmembrane region" description="Helical" evidence="1">
    <location>
        <begin position="207"/>
        <end position="225"/>
    </location>
</feature>
<accession>Z9JGX9</accession>
<keyword evidence="1" id="KW-1133">Transmembrane helix</keyword>
<feature type="transmembrane region" description="Helical" evidence="1">
    <location>
        <begin position="63"/>
        <end position="82"/>
    </location>
</feature>
<keyword evidence="1" id="KW-0812">Transmembrane</keyword>
<dbReference type="PANTHER" id="PTHR38034">
    <property type="entry name" value="INNER MEMBRANE PROTEIN YPJD"/>
    <property type="match status" value="1"/>
</dbReference>
<dbReference type="GO" id="GO:0020037">
    <property type="term" value="F:heme binding"/>
    <property type="evidence" value="ECO:0007669"/>
    <property type="project" value="InterPro"/>
</dbReference>
<dbReference type="GeneID" id="68899809"/>
<evidence type="ECO:0000313" key="4">
    <source>
        <dbReference type="Proteomes" id="UP000020406"/>
    </source>
</evidence>
<gene>
    <name evidence="3" type="ORF">AF72_13140</name>
</gene>
<dbReference type="EMBL" id="JDSQ01000040">
    <property type="protein sequence ID" value="EWS76997.1"/>
    <property type="molecule type" value="Genomic_DNA"/>
</dbReference>
<dbReference type="Pfam" id="PF01578">
    <property type="entry name" value="Cytochrom_C_asm"/>
    <property type="match status" value="1"/>
</dbReference>
<feature type="domain" description="Cytochrome c assembly protein" evidence="2">
    <location>
        <begin position="37"/>
        <end position="259"/>
    </location>
</feature>
<keyword evidence="1" id="KW-0472">Membrane</keyword>
<feature type="transmembrane region" description="Helical" evidence="1">
    <location>
        <begin position="89"/>
        <end position="108"/>
    </location>
</feature>
<reference evidence="3 4" key="1">
    <citation type="journal article" date="2014" name="Genome Announc.">
        <title>Draft Genome Sequence of Xylella fastidiosa Pear Leaf Scorch Strain in Taiwan.</title>
        <authorList>
            <person name="Su C.C."/>
            <person name="Deng W.L."/>
            <person name="Jan F.J."/>
            <person name="Chang C.J."/>
            <person name="Huang H."/>
            <person name="Chen J."/>
        </authorList>
    </citation>
    <scope>NUCLEOTIDE SEQUENCE [LARGE SCALE GENOMIC DNA]</scope>
    <source>
        <strain evidence="3 4">PLS229</strain>
    </source>
</reference>
<dbReference type="PATRIC" id="fig|1444770.3.peg.3110"/>
<dbReference type="InterPro" id="IPR052372">
    <property type="entry name" value="YpjD/HemX"/>
</dbReference>
<sequence>MFLVFCTFFTYFLAAWILIGTLLLNDVTQRCDWRFPALVGLLAHGGYHFSVSFHSAWAVDMHFFAALSLTGLVMSGLTILFGTDGPMGTVGVVVFPLAGLLLGVYHSYGHSPSTALGWRVELHAWLALLGYATLSIAALLAMMLWFQERALRRRNVHRWRRALPPLTELEKLLFRMITVGFVLLTFTVFTGLLFVKDFLEQKLLHKSVLSVLSWVVFGALLIGRWRYGWRGIKAVHWTLTAMTLLVFAFFGSKLVIELILSHQGGSVPPT</sequence>
<dbReference type="InterPro" id="IPR002541">
    <property type="entry name" value="Cyt_c_assembly"/>
</dbReference>
<dbReference type="RefSeq" id="WP_425511081.1">
    <property type="nucleotide sequence ID" value="NZ_CP053627.1"/>
</dbReference>
<dbReference type="PANTHER" id="PTHR38034:SF1">
    <property type="entry name" value="INNER MEMBRANE PROTEIN YPJD"/>
    <property type="match status" value="1"/>
</dbReference>
<dbReference type="GO" id="GO:0017004">
    <property type="term" value="P:cytochrome complex assembly"/>
    <property type="evidence" value="ECO:0007669"/>
    <property type="project" value="InterPro"/>
</dbReference>